<evidence type="ECO:0000313" key="2">
    <source>
        <dbReference type="Proteomes" id="UP001597231"/>
    </source>
</evidence>
<proteinExistence type="predicted"/>
<evidence type="ECO:0000313" key="1">
    <source>
        <dbReference type="EMBL" id="MFD1204011.1"/>
    </source>
</evidence>
<evidence type="ECO:0008006" key="3">
    <source>
        <dbReference type="Google" id="ProtNLM"/>
    </source>
</evidence>
<organism evidence="1 2">
    <name type="scientific">Sporosarcina contaminans</name>
    <dbReference type="NCBI Taxonomy" id="633403"/>
    <lineage>
        <taxon>Bacteria</taxon>
        <taxon>Bacillati</taxon>
        <taxon>Bacillota</taxon>
        <taxon>Bacilli</taxon>
        <taxon>Bacillales</taxon>
        <taxon>Caryophanaceae</taxon>
        <taxon>Sporosarcina</taxon>
    </lineage>
</organism>
<accession>A0ABW3TTC8</accession>
<dbReference type="Proteomes" id="UP001597231">
    <property type="component" value="Unassembled WGS sequence"/>
</dbReference>
<protein>
    <recommendedName>
        <fullName evidence="3">Prophage pi2 protein 40</fullName>
    </recommendedName>
</protein>
<name>A0ABW3TTC8_9BACL</name>
<keyword evidence="2" id="KW-1185">Reference proteome</keyword>
<dbReference type="RefSeq" id="WP_381479713.1">
    <property type="nucleotide sequence ID" value="NZ_JBHTLT010000015.1"/>
</dbReference>
<sequence>MEKTLTIDGRQVTFKSTAGTPKRYKAQFGNDYFADMLRLYSLSALQNLDPENMDYEAIKNLDLEVFYNMLWAMAKTYDSTIPDPQTWLDEFDEFPIFEIIPEVQEMITKNLQTSKKK</sequence>
<comment type="caution">
    <text evidence="1">The sequence shown here is derived from an EMBL/GenBank/DDBJ whole genome shotgun (WGS) entry which is preliminary data.</text>
</comment>
<gene>
    <name evidence="1" type="ORF">ACFQ38_02560</name>
</gene>
<dbReference type="EMBL" id="JBHTLT010000015">
    <property type="protein sequence ID" value="MFD1204011.1"/>
    <property type="molecule type" value="Genomic_DNA"/>
</dbReference>
<reference evidence="2" key="1">
    <citation type="journal article" date="2019" name="Int. J. Syst. Evol. Microbiol.">
        <title>The Global Catalogue of Microorganisms (GCM) 10K type strain sequencing project: providing services to taxonomists for standard genome sequencing and annotation.</title>
        <authorList>
            <consortium name="The Broad Institute Genomics Platform"/>
            <consortium name="The Broad Institute Genome Sequencing Center for Infectious Disease"/>
            <person name="Wu L."/>
            <person name="Ma J."/>
        </authorList>
    </citation>
    <scope>NUCLEOTIDE SEQUENCE [LARGE SCALE GENOMIC DNA]</scope>
    <source>
        <strain evidence="2">CCUG 53915</strain>
    </source>
</reference>